<evidence type="ECO:0000256" key="4">
    <source>
        <dbReference type="ARBA" id="ARBA00023203"/>
    </source>
</evidence>
<dbReference type="Gene3D" id="6.10.250.180">
    <property type="match status" value="1"/>
</dbReference>
<keyword evidence="3" id="KW-0514">Muscle protein</keyword>
<dbReference type="GO" id="GO:0060048">
    <property type="term" value="P:cardiac muscle contraction"/>
    <property type="evidence" value="ECO:0007669"/>
    <property type="project" value="TreeGrafter"/>
</dbReference>
<evidence type="ECO:0000256" key="3">
    <source>
        <dbReference type="ARBA" id="ARBA00023179"/>
    </source>
</evidence>
<accession>A0A9Q1JFY3</accession>
<proteinExistence type="inferred from homology"/>
<dbReference type="Pfam" id="PF00992">
    <property type="entry name" value="Troponin"/>
    <property type="match status" value="1"/>
</dbReference>
<gene>
    <name evidence="6" type="ORF">SKAU_G00036230</name>
</gene>
<reference evidence="6" key="1">
    <citation type="journal article" date="2023" name="Science">
        <title>Genome structures resolve the early diversification of teleost fishes.</title>
        <authorList>
            <person name="Parey E."/>
            <person name="Louis A."/>
            <person name="Montfort J."/>
            <person name="Bouchez O."/>
            <person name="Roques C."/>
            <person name="Iampietro C."/>
            <person name="Lluch J."/>
            <person name="Castinel A."/>
            <person name="Donnadieu C."/>
            <person name="Desvignes T."/>
            <person name="Floi Bucao C."/>
            <person name="Jouanno E."/>
            <person name="Wen M."/>
            <person name="Mejri S."/>
            <person name="Dirks R."/>
            <person name="Jansen H."/>
            <person name="Henkel C."/>
            <person name="Chen W.J."/>
            <person name="Zahm M."/>
            <person name="Cabau C."/>
            <person name="Klopp C."/>
            <person name="Thompson A.W."/>
            <person name="Robinson-Rechavi M."/>
            <person name="Braasch I."/>
            <person name="Lecointre G."/>
            <person name="Bobe J."/>
            <person name="Postlethwait J.H."/>
            <person name="Berthelot C."/>
            <person name="Roest Crollius H."/>
            <person name="Guiguen Y."/>
        </authorList>
    </citation>
    <scope>NUCLEOTIDE SEQUENCE</scope>
    <source>
        <strain evidence="6">WJC10195</strain>
    </source>
</reference>
<dbReference type="EMBL" id="JAINUF010000001">
    <property type="protein sequence ID" value="KAJ8382845.1"/>
    <property type="molecule type" value="Genomic_DNA"/>
</dbReference>
<keyword evidence="4" id="KW-0009">Actin-binding</keyword>
<evidence type="ECO:0000313" key="6">
    <source>
        <dbReference type="EMBL" id="KAJ8382845.1"/>
    </source>
</evidence>
<keyword evidence="7" id="KW-1185">Reference proteome</keyword>
<protein>
    <submittedName>
        <fullName evidence="6">Uncharacterized protein</fullName>
    </submittedName>
</protein>
<dbReference type="OrthoDB" id="371899at2759"/>
<dbReference type="PANTHER" id="PTHR13738:SF12">
    <property type="entry name" value="TROPONIN 1-RELATED"/>
    <property type="match status" value="1"/>
</dbReference>
<evidence type="ECO:0000256" key="5">
    <source>
        <dbReference type="SAM" id="MobiDB-lite"/>
    </source>
</evidence>
<dbReference type="InterPro" id="IPR050875">
    <property type="entry name" value="Troponin_I"/>
</dbReference>
<dbReference type="AlphaFoldDB" id="A0A9Q1JFY3"/>
<evidence type="ECO:0000256" key="1">
    <source>
        <dbReference type="ARBA" id="ARBA00001988"/>
    </source>
</evidence>
<dbReference type="InterPro" id="IPR038077">
    <property type="entry name" value="Troponin_sf"/>
</dbReference>
<feature type="compositionally biased region" description="Basic and acidic residues" evidence="5">
    <location>
        <begin position="1"/>
        <end position="17"/>
    </location>
</feature>
<dbReference type="GO" id="GO:0005861">
    <property type="term" value="C:troponin complex"/>
    <property type="evidence" value="ECO:0007669"/>
    <property type="project" value="InterPro"/>
</dbReference>
<dbReference type="InterPro" id="IPR001978">
    <property type="entry name" value="Troponin"/>
</dbReference>
<dbReference type="Gene3D" id="1.20.5.350">
    <property type="match status" value="1"/>
</dbReference>
<sequence length="151" mass="17429">MLDTEKEEKRVERENTLNERVPPLQLPGLSVQQLQALCKDLHRKIDVVDEERYDVAAKVAKNDKEIENLSQKMFELKGNMKRPNLKRVKVSSEAILGALFGSKHKESFDFKANLKTVKKEEDKKEEVTDWRKNVEAMSGMQGRKKLFDGGQ</sequence>
<organism evidence="6 7">
    <name type="scientific">Synaphobranchus kaupii</name>
    <name type="common">Kaup's arrowtooth eel</name>
    <dbReference type="NCBI Taxonomy" id="118154"/>
    <lineage>
        <taxon>Eukaryota</taxon>
        <taxon>Metazoa</taxon>
        <taxon>Chordata</taxon>
        <taxon>Craniata</taxon>
        <taxon>Vertebrata</taxon>
        <taxon>Euteleostomi</taxon>
        <taxon>Actinopterygii</taxon>
        <taxon>Neopterygii</taxon>
        <taxon>Teleostei</taxon>
        <taxon>Anguilliformes</taxon>
        <taxon>Synaphobranchidae</taxon>
        <taxon>Synaphobranchus</taxon>
    </lineage>
</organism>
<evidence type="ECO:0000256" key="2">
    <source>
        <dbReference type="ARBA" id="ARBA00009930"/>
    </source>
</evidence>
<dbReference type="PANTHER" id="PTHR13738">
    <property type="entry name" value="TROPONIN I"/>
    <property type="match status" value="1"/>
</dbReference>
<feature type="region of interest" description="Disordered" evidence="5">
    <location>
        <begin position="1"/>
        <end position="22"/>
    </location>
</feature>
<evidence type="ECO:0000313" key="7">
    <source>
        <dbReference type="Proteomes" id="UP001152622"/>
    </source>
</evidence>
<dbReference type="GO" id="GO:0003009">
    <property type="term" value="P:skeletal muscle contraction"/>
    <property type="evidence" value="ECO:0007669"/>
    <property type="project" value="TreeGrafter"/>
</dbReference>
<comment type="similarity">
    <text evidence="2">Belongs to the troponin I family.</text>
</comment>
<dbReference type="GO" id="GO:0003779">
    <property type="term" value="F:actin binding"/>
    <property type="evidence" value="ECO:0007669"/>
    <property type="project" value="UniProtKB-KW"/>
</dbReference>
<name>A0A9Q1JFY3_SYNKA</name>
<comment type="caution">
    <text evidence="6">The sequence shown here is derived from an EMBL/GenBank/DDBJ whole genome shotgun (WGS) entry which is preliminary data.</text>
</comment>
<dbReference type="Proteomes" id="UP001152622">
    <property type="component" value="Chromosome 1"/>
</dbReference>
<dbReference type="SUPFAM" id="SSF90250">
    <property type="entry name" value="Troponin coil-coiled subunits"/>
    <property type="match status" value="1"/>
</dbReference>
<comment type="function">
    <text evidence="1">Troponin I is the inhibitory subunit of troponin, the thin filament regulatory complex which confers calcium-sensitivity to striated muscle actomyosin ATPase activity.</text>
</comment>